<feature type="signal peptide" evidence="1">
    <location>
        <begin position="1"/>
        <end position="30"/>
    </location>
</feature>
<feature type="chain" id="PRO_5046390723" description="Secreted protein" evidence="1">
    <location>
        <begin position="31"/>
        <end position="145"/>
    </location>
</feature>
<gene>
    <name evidence="2" type="ORF">P5W92_33475</name>
</gene>
<evidence type="ECO:0000256" key="1">
    <source>
        <dbReference type="SAM" id="SignalP"/>
    </source>
</evidence>
<keyword evidence="3" id="KW-1185">Reference proteome</keyword>
<dbReference type="EMBL" id="JARWAF010000021">
    <property type="protein sequence ID" value="MDJ1645283.1"/>
    <property type="molecule type" value="Genomic_DNA"/>
</dbReference>
<comment type="caution">
    <text evidence="2">The sequence shown here is derived from an EMBL/GenBank/DDBJ whole genome shotgun (WGS) entry which is preliminary data.</text>
</comment>
<evidence type="ECO:0000313" key="3">
    <source>
        <dbReference type="Proteomes" id="UP001237194"/>
    </source>
</evidence>
<protein>
    <recommendedName>
        <fullName evidence="4">Secreted protein</fullName>
    </recommendedName>
</protein>
<accession>A0ABT7DHH6</accession>
<sequence length="145" mass="15574">MRTIRLGTRQHLLTGAALFAIVASTTPALAAGPAATGAPAAPSVSSQVSPLGVCGESRTATTSRVKAHWRIYCGTGNNYQKVTVKGWVRDIRKDKKCGQVYASFRDSRTKYSKKACGKKKQKNFTLVGRDERSLDGGATVKMRAI</sequence>
<keyword evidence="1" id="KW-0732">Signal</keyword>
<proteinExistence type="predicted"/>
<evidence type="ECO:0000313" key="2">
    <source>
        <dbReference type="EMBL" id="MDJ1645283.1"/>
    </source>
</evidence>
<dbReference type="RefSeq" id="WP_283901171.1">
    <property type="nucleotide sequence ID" value="NZ_JARWAF010000021.1"/>
</dbReference>
<dbReference type="Proteomes" id="UP001237194">
    <property type="component" value="Unassembled WGS sequence"/>
</dbReference>
<organism evidence="2 3">
    <name type="scientific">Streptomyces pakalii</name>
    <dbReference type="NCBI Taxonomy" id="3036494"/>
    <lineage>
        <taxon>Bacteria</taxon>
        <taxon>Bacillati</taxon>
        <taxon>Actinomycetota</taxon>
        <taxon>Actinomycetes</taxon>
        <taxon>Kitasatosporales</taxon>
        <taxon>Streptomycetaceae</taxon>
        <taxon>Streptomyces</taxon>
    </lineage>
</organism>
<reference evidence="2 3" key="1">
    <citation type="submission" date="2023-04" db="EMBL/GenBank/DDBJ databases">
        <title>A novel species of the genus Streptomyces: Streptomyces pakalii sp. nov. isolated from a Mexican soil jungle.</title>
        <authorList>
            <person name="Chavez-Hernandez M.A."/>
            <person name="Ortiz-Alvarez J."/>
            <person name="Villa-Tanaca L."/>
            <person name="Hernandez-Rodriguez C."/>
        </authorList>
    </citation>
    <scope>NUCLEOTIDE SEQUENCE [LARGE SCALE GENOMIC DNA]</scope>
    <source>
        <strain evidence="2 3">ENCB-J15</strain>
    </source>
</reference>
<evidence type="ECO:0008006" key="4">
    <source>
        <dbReference type="Google" id="ProtNLM"/>
    </source>
</evidence>
<name>A0ABT7DHH6_9ACTN</name>